<proteinExistence type="predicted"/>
<dbReference type="Proteomes" id="UP000076727">
    <property type="component" value="Unassembled WGS sequence"/>
</dbReference>
<dbReference type="STRING" id="1314783.A0A165QTJ7"/>
<dbReference type="OrthoDB" id="2757290at2759"/>
<evidence type="ECO:0000313" key="1">
    <source>
        <dbReference type="EMBL" id="KZT69910.1"/>
    </source>
</evidence>
<evidence type="ECO:0000313" key="2">
    <source>
        <dbReference type="Proteomes" id="UP000076727"/>
    </source>
</evidence>
<gene>
    <name evidence="1" type="ORF">DAEQUDRAFT_230862</name>
</gene>
<name>A0A165QTJ7_9APHY</name>
<organism evidence="1 2">
    <name type="scientific">Daedalea quercina L-15889</name>
    <dbReference type="NCBI Taxonomy" id="1314783"/>
    <lineage>
        <taxon>Eukaryota</taxon>
        <taxon>Fungi</taxon>
        <taxon>Dikarya</taxon>
        <taxon>Basidiomycota</taxon>
        <taxon>Agaricomycotina</taxon>
        <taxon>Agaricomycetes</taxon>
        <taxon>Polyporales</taxon>
        <taxon>Fomitopsis</taxon>
    </lineage>
</organism>
<sequence length="237" mass="25923">MSSVTHIPSPSGRARLNVAQRRTLLFLRIHPDLNYLAPAGFGLQSYVWALRSCTSLSVIEPMEKLTLANKTREKQPHERTPIQRAAPVQNTVHLENVTQPHRAPFAAHTRPSTSTAAVNTVVPNAGAHAIGRRSQADGLAVPTSSHFTTFNIASPFVQIAALPSIDIPSRAETPETRIQPAIEASVADSEPMTLHWHIEEEEDAALGYQRLKCAPMSANTEGACETELVYYLHLQGK</sequence>
<reference evidence="1 2" key="1">
    <citation type="journal article" date="2016" name="Mol. Biol. Evol.">
        <title>Comparative Genomics of Early-Diverging Mushroom-Forming Fungi Provides Insights into the Origins of Lignocellulose Decay Capabilities.</title>
        <authorList>
            <person name="Nagy L.G."/>
            <person name="Riley R."/>
            <person name="Tritt A."/>
            <person name="Adam C."/>
            <person name="Daum C."/>
            <person name="Floudas D."/>
            <person name="Sun H."/>
            <person name="Yadav J.S."/>
            <person name="Pangilinan J."/>
            <person name="Larsson K.H."/>
            <person name="Matsuura K."/>
            <person name="Barry K."/>
            <person name="Labutti K."/>
            <person name="Kuo R."/>
            <person name="Ohm R.A."/>
            <person name="Bhattacharya S.S."/>
            <person name="Shirouzu T."/>
            <person name="Yoshinaga Y."/>
            <person name="Martin F.M."/>
            <person name="Grigoriev I.V."/>
            <person name="Hibbett D.S."/>
        </authorList>
    </citation>
    <scope>NUCLEOTIDE SEQUENCE [LARGE SCALE GENOMIC DNA]</scope>
    <source>
        <strain evidence="1 2">L-15889</strain>
    </source>
</reference>
<keyword evidence="2" id="KW-1185">Reference proteome</keyword>
<dbReference type="AlphaFoldDB" id="A0A165QTJ7"/>
<protein>
    <submittedName>
        <fullName evidence="1">Uncharacterized protein</fullName>
    </submittedName>
</protein>
<accession>A0A165QTJ7</accession>
<dbReference type="EMBL" id="KV429054">
    <property type="protein sequence ID" value="KZT69910.1"/>
    <property type="molecule type" value="Genomic_DNA"/>
</dbReference>